<dbReference type="Proteomes" id="UP000296079">
    <property type="component" value="Chromosome 2"/>
</dbReference>
<evidence type="ECO:0000256" key="2">
    <source>
        <dbReference type="ARBA" id="ARBA00023277"/>
    </source>
</evidence>
<dbReference type="InterPro" id="IPR001509">
    <property type="entry name" value="Epimerase_deHydtase"/>
</dbReference>
<dbReference type="eggNOG" id="COG0451">
    <property type="taxonomic scope" value="Bacteria"/>
</dbReference>
<dbReference type="EMBL" id="CP039288">
    <property type="protein sequence ID" value="QCC03017.1"/>
    <property type="molecule type" value="Genomic_DNA"/>
</dbReference>
<dbReference type="GO" id="GO:0003978">
    <property type="term" value="F:UDP-glucose 4-epimerase activity"/>
    <property type="evidence" value="ECO:0007669"/>
    <property type="project" value="UniProtKB-EC"/>
</dbReference>
<dbReference type="Gene3D" id="3.40.50.720">
    <property type="entry name" value="NAD(P)-binding Rossmann-like Domain"/>
    <property type="match status" value="1"/>
</dbReference>
<dbReference type="CDD" id="cd08946">
    <property type="entry name" value="SDR_e"/>
    <property type="match status" value="1"/>
</dbReference>
<dbReference type="PANTHER" id="PTHR43103:SF3">
    <property type="entry name" value="ADP-L-GLYCERO-D-MANNO-HEPTOSE-6-EPIMERASE"/>
    <property type="match status" value="1"/>
</dbReference>
<accession>Q0K4J0</accession>
<dbReference type="EC" id="5.1.3.2" evidence="4"/>
<dbReference type="Pfam" id="PF01370">
    <property type="entry name" value="Epimerase"/>
    <property type="match status" value="1"/>
</dbReference>
<keyword evidence="1" id="KW-0521">NADP</keyword>
<evidence type="ECO:0000259" key="3">
    <source>
        <dbReference type="Pfam" id="PF01370"/>
    </source>
</evidence>
<dbReference type="HOGENOM" id="CLU_007383_1_7_4"/>
<sequence>MTILVTGAGLIGRLTAAQLLAQGEPVLLADVRRPDSAELGALPLALCDVTDYDALSRLVDEHGVTAIVHTAALLSTAIRKDPLAGIRVNTMGTANVLELARQRKLSRVVIASSTTVMYSAFPSLPATPIAEDFPLRVLSERPGSIYAATKLAGEHLALAYASLYDVDAVVLRYGAVLGAGRDAVTSVPGRLLATLLEAGRTGVPARLDDPILLWNGREEFIDARDCAIANIAALTAPAPRQRVYNIATGEWFSVEAFIDVVRQCYPALQTTDLRLPEGGFAGFPHVRPASSDVSAAHREIGFKASYSLLETTRHFAAML</sequence>
<dbReference type="InterPro" id="IPR036291">
    <property type="entry name" value="NAD(P)-bd_dom_sf"/>
</dbReference>
<feature type="domain" description="NAD-dependent epimerase/dehydratase" evidence="3">
    <location>
        <begin position="3"/>
        <end position="247"/>
    </location>
</feature>
<gene>
    <name evidence="4" type="ordered locus">H16_B0283</name>
    <name evidence="5" type="ORF">E6A55_20535</name>
</gene>
<organism evidence="4 6">
    <name type="scientific">Cupriavidus necator (strain ATCC 17699 / DSM 428 / KCTC 22496 / NCIMB 10442 / H16 / Stanier 337)</name>
    <name type="common">Ralstonia eutropha</name>
    <dbReference type="NCBI Taxonomy" id="381666"/>
    <lineage>
        <taxon>Bacteria</taxon>
        <taxon>Pseudomonadati</taxon>
        <taxon>Pseudomonadota</taxon>
        <taxon>Betaproteobacteria</taxon>
        <taxon>Burkholderiales</taxon>
        <taxon>Burkholderiaceae</taxon>
        <taxon>Cupriavidus</taxon>
    </lineage>
</organism>
<name>Q0K4J0_CUPNH</name>
<reference evidence="5 7" key="2">
    <citation type="submission" date="2019-04" db="EMBL/GenBank/DDBJ databases">
        <title>Long-read de novo sequencing of Cupriavidus necator H16.</title>
        <authorList>
            <person name="Little G.T."/>
            <person name="Ehsaan M."/>
            <person name="Arenas-Lopez C."/>
            <person name="Jawed K."/>
            <person name="Winzer K."/>
            <person name="Kovacs K."/>
            <person name="Malys N."/>
            <person name="Minton N.P."/>
        </authorList>
    </citation>
    <scope>NUCLEOTIDE SEQUENCE [LARGE SCALE GENOMIC DNA]</scope>
    <source>
        <strain evidence="5 7">H16</strain>
    </source>
</reference>
<keyword evidence="6" id="KW-1185">Reference proteome</keyword>
<dbReference type="SUPFAM" id="SSF51735">
    <property type="entry name" value="NAD(P)-binding Rossmann-fold domains"/>
    <property type="match status" value="1"/>
</dbReference>
<evidence type="ECO:0000313" key="7">
    <source>
        <dbReference type="Proteomes" id="UP000296079"/>
    </source>
</evidence>
<dbReference type="EMBL" id="AM260480">
    <property type="protein sequence ID" value="CAJ95084.1"/>
    <property type="molecule type" value="Genomic_DNA"/>
</dbReference>
<keyword evidence="2" id="KW-0119">Carbohydrate metabolism</keyword>
<dbReference type="AlphaFoldDB" id="Q0K4J0"/>
<dbReference type="STRING" id="381666.H16_B0283"/>
<dbReference type="PANTHER" id="PTHR43103">
    <property type="entry name" value="NUCLEOSIDE-DIPHOSPHATE-SUGAR EPIMERASE"/>
    <property type="match status" value="1"/>
</dbReference>
<dbReference type="RefSeq" id="WP_011616462.1">
    <property type="nucleotide sequence ID" value="NC_008314.1"/>
</dbReference>
<dbReference type="KEGG" id="reh:H16_B0283"/>
<evidence type="ECO:0000313" key="4">
    <source>
        <dbReference type="EMBL" id="CAJ95084.1"/>
    </source>
</evidence>
<keyword evidence="4" id="KW-0413">Isomerase</keyword>
<evidence type="ECO:0000313" key="6">
    <source>
        <dbReference type="Proteomes" id="UP000008210"/>
    </source>
</evidence>
<dbReference type="OrthoDB" id="9769113at2"/>
<dbReference type="Proteomes" id="UP000008210">
    <property type="component" value="Chromosome 2"/>
</dbReference>
<evidence type="ECO:0000256" key="1">
    <source>
        <dbReference type="ARBA" id="ARBA00022857"/>
    </source>
</evidence>
<reference evidence="4 6" key="1">
    <citation type="journal article" date="2006" name="Nat. Biotechnol.">
        <title>Genome sequence of the bioplastic-producing 'Knallgas' bacterium Ralstonia eutropha H16.</title>
        <authorList>
            <person name="Pohlmann A."/>
            <person name="Fricke W.F."/>
            <person name="Reinecke F."/>
            <person name="Kusian B."/>
            <person name="Liesegang H."/>
            <person name="Cramm R."/>
            <person name="Eitinger T."/>
            <person name="Ewering C."/>
            <person name="Potter M."/>
            <person name="Schwartz E."/>
            <person name="Strittmatter A."/>
            <person name="Voss I."/>
            <person name="Gottschalk G."/>
            <person name="Steinbuechel A."/>
            <person name="Friedrich B."/>
            <person name="Bowien B."/>
        </authorList>
    </citation>
    <scope>NUCLEOTIDE SEQUENCE [LARGE SCALE GENOMIC DNA]</scope>
    <source>
        <strain evidence="6">ATCC 17699 / DSM 428 / KCTC 22496 / NCIMB 10442 / H16 / Stanier 337</strain>
        <strain evidence="4">H16</strain>
    </source>
</reference>
<protein>
    <submittedName>
        <fullName evidence="5">NAD(P)-dependent oxidoreductase</fullName>
    </submittedName>
    <submittedName>
        <fullName evidence="4">UDP-glucose 4-epimerase</fullName>
        <ecNumber evidence="4">5.1.3.2</ecNumber>
    </submittedName>
</protein>
<proteinExistence type="predicted"/>
<evidence type="ECO:0000313" key="5">
    <source>
        <dbReference type="EMBL" id="QCC03017.1"/>
    </source>
</evidence>